<name>A0A8C3RCS4_9PASS</name>
<reference evidence="2" key="1">
    <citation type="submission" date="2025-08" db="UniProtKB">
        <authorList>
            <consortium name="Ensembl"/>
        </authorList>
    </citation>
    <scope>IDENTIFICATION</scope>
</reference>
<reference evidence="2" key="2">
    <citation type="submission" date="2025-09" db="UniProtKB">
        <authorList>
            <consortium name="Ensembl"/>
        </authorList>
    </citation>
    <scope>IDENTIFICATION</scope>
</reference>
<dbReference type="AlphaFoldDB" id="A0A8C3RCS4"/>
<feature type="compositionally biased region" description="Pro residues" evidence="1">
    <location>
        <begin position="50"/>
        <end position="63"/>
    </location>
</feature>
<proteinExistence type="predicted"/>
<sequence>RALGTRWGHGWHPKNTKFCVSRPEIPSKPHEIHPQTPLGFLNPEFLPQNPGFPPQNPGFPPQNPRFLPQNPRFLPQNPGFLPQNPPQIPEEQPRIHKFRFFHP</sequence>
<protein>
    <submittedName>
        <fullName evidence="2">Uncharacterized protein</fullName>
    </submittedName>
</protein>
<dbReference type="Ensembl" id="ENSCRFT00000019644.1">
    <property type="protein sequence ID" value="ENSCRFP00000019011.1"/>
    <property type="gene ID" value="ENSCRFG00000014278.1"/>
</dbReference>
<evidence type="ECO:0000256" key="1">
    <source>
        <dbReference type="SAM" id="MobiDB-lite"/>
    </source>
</evidence>
<dbReference type="Proteomes" id="UP000694396">
    <property type="component" value="Unplaced"/>
</dbReference>
<organism evidence="2 3">
    <name type="scientific">Cyanoderma ruficeps</name>
    <name type="common">rufous-capped babbler</name>
    <dbReference type="NCBI Taxonomy" id="181631"/>
    <lineage>
        <taxon>Eukaryota</taxon>
        <taxon>Metazoa</taxon>
        <taxon>Chordata</taxon>
        <taxon>Craniata</taxon>
        <taxon>Vertebrata</taxon>
        <taxon>Euteleostomi</taxon>
        <taxon>Archelosauria</taxon>
        <taxon>Archosauria</taxon>
        <taxon>Dinosauria</taxon>
        <taxon>Saurischia</taxon>
        <taxon>Theropoda</taxon>
        <taxon>Coelurosauria</taxon>
        <taxon>Aves</taxon>
        <taxon>Neognathae</taxon>
        <taxon>Neoaves</taxon>
        <taxon>Telluraves</taxon>
        <taxon>Australaves</taxon>
        <taxon>Passeriformes</taxon>
        <taxon>Sylvioidea</taxon>
        <taxon>Timaliidae</taxon>
        <taxon>Cyanoderma</taxon>
    </lineage>
</organism>
<evidence type="ECO:0000313" key="3">
    <source>
        <dbReference type="Proteomes" id="UP000694396"/>
    </source>
</evidence>
<evidence type="ECO:0000313" key="2">
    <source>
        <dbReference type="Ensembl" id="ENSCRFP00000019011.1"/>
    </source>
</evidence>
<accession>A0A8C3RCS4</accession>
<feature type="region of interest" description="Disordered" evidence="1">
    <location>
        <begin position="46"/>
        <end position="93"/>
    </location>
</feature>
<keyword evidence="3" id="KW-1185">Reference proteome</keyword>